<gene>
    <name evidence="2" type="ORF">MNV_60062</name>
</gene>
<reference evidence="3" key="1">
    <citation type="submission" date="2017-06" db="EMBL/GenBank/DDBJ databases">
        <authorList>
            <person name="Cremers G."/>
        </authorList>
    </citation>
    <scope>NUCLEOTIDE SEQUENCE [LARGE SCALE GENOMIC DNA]</scope>
</reference>
<protein>
    <recommendedName>
        <fullName evidence="4">CARDB domain-containing protein</fullName>
    </recommendedName>
</protein>
<dbReference type="EMBL" id="FZMP01000207">
    <property type="protein sequence ID" value="SNQ62181.1"/>
    <property type="molecule type" value="Genomic_DNA"/>
</dbReference>
<keyword evidence="1" id="KW-0472">Membrane</keyword>
<sequence>MKKILALTLLILLTSAANTQAQSEQLPFNITYVVSVPHLTPGDRNVGLEFTVQNNIDAPVDNVKIYLFLRYPFSASIPPNNKLGEISYPGYLIASGGYGNEYTQYFNLAAGTAHKTFFKIDVERNATYGQYDIPYTVYYGQNKESTGKITLAVKGNTLVEVRSVQVIANSSQVEPGEPFKMAVSLENVGDNEIKWLKLTLNPRDKELVPLSSDSERIFKDLSQGMEKDAEFWFSMEKNAIIKNYPVDLILDYMDERGIEYNETKLVGIVAAGRANLDIAKKTTEPARIQENEPFTLTVKIENTGTGDAKGVTARLESGLEGDTLAYLGEIKKDDYSNAIFTLDGAGSGKKSAVLNISFQDDFGKREIQRELILIVAPANSSNPLPVIIGLIAILALLYFWKLRKH</sequence>
<organism evidence="2 3">
    <name type="scientific">Candidatus Methanoperedens nitratireducens</name>
    <dbReference type="NCBI Taxonomy" id="1392998"/>
    <lineage>
        <taxon>Archaea</taxon>
        <taxon>Methanobacteriati</taxon>
        <taxon>Methanobacteriota</taxon>
        <taxon>Stenosarchaea group</taxon>
        <taxon>Methanomicrobia</taxon>
        <taxon>Methanosarcinales</taxon>
        <taxon>ANME-2 cluster</taxon>
        <taxon>Candidatus Methanoperedentaceae</taxon>
        <taxon>Candidatus Methanoperedens</taxon>
    </lineage>
</organism>
<dbReference type="Proteomes" id="UP000218615">
    <property type="component" value="Unassembled WGS sequence"/>
</dbReference>
<keyword evidence="1" id="KW-1133">Transmembrane helix</keyword>
<evidence type="ECO:0000313" key="3">
    <source>
        <dbReference type="Proteomes" id="UP000218615"/>
    </source>
</evidence>
<accession>A0A284VSB2</accession>
<evidence type="ECO:0008006" key="4">
    <source>
        <dbReference type="Google" id="ProtNLM"/>
    </source>
</evidence>
<dbReference type="AlphaFoldDB" id="A0A284VSB2"/>
<evidence type="ECO:0000256" key="1">
    <source>
        <dbReference type="SAM" id="Phobius"/>
    </source>
</evidence>
<dbReference type="PANTHER" id="PTHR35902">
    <property type="entry name" value="S-LAYER DOMAIN-LIKE PROTEIN-RELATED"/>
    <property type="match status" value="1"/>
</dbReference>
<feature type="transmembrane region" description="Helical" evidence="1">
    <location>
        <begin position="383"/>
        <end position="400"/>
    </location>
</feature>
<dbReference type="Gene3D" id="2.60.40.10">
    <property type="entry name" value="Immunoglobulins"/>
    <property type="match status" value="1"/>
</dbReference>
<proteinExistence type="predicted"/>
<dbReference type="RefSeq" id="WP_096206780.1">
    <property type="nucleotide sequence ID" value="NZ_FZMP01000207.1"/>
</dbReference>
<keyword evidence="3" id="KW-1185">Reference proteome</keyword>
<dbReference type="InterPro" id="IPR013783">
    <property type="entry name" value="Ig-like_fold"/>
</dbReference>
<name>A0A284VSB2_9EURY</name>
<keyword evidence="1" id="KW-0812">Transmembrane</keyword>
<dbReference type="OrthoDB" id="116073at2157"/>
<dbReference type="PANTHER" id="PTHR35902:SF3">
    <property type="entry name" value="NPCBM-ASSOCIATED, NEW3 DOMAIN OF ALPHA-GALACTOSIDASE"/>
    <property type="match status" value="1"/>
</dbReference>
<evidence type="ECO:0000313" key="2">
    <source>
        <dbReference type="EMBL" id="SNQ62181.1"/>
    </source>
</evidence>